<name>A0A089L7C6_PAEBO</name>
<keyword evidence="10" id="KW-0411">Iron-sulfur</keyword>
<dbReference type="Pfam" id="PF13353">
    <property type="entry name" value="Fer4_12"/>
    <property type="match status" value="1"/>
</dbReference>
<dbReference type="PANTHER" id="PTHR30352">
    <property type="entry name" value="PYRUVATE FORMATE-LYASE-ACTIVATING ENZYME"/>
    <property type="match status" value="1"/>
</dbReference>
<evidence type="ECO:0000256" key="8">
    <source>
        <dbReference type="ARBA" id="ARBA00023002"/>
    </source>
</evidence>
<dbReference type="OrthoDB" id="9782387at2"/>
<keyword evidence="9" id="KW-0408">Iron</keyword>
<organism evidence="13 14">
    <name type="scientific">Paenibacillus borealis</name>
    <dbReference type="NCBI Taxonomy" id="160799"/>
    <lineage>
        <taxon>Bacteria</taxon>
        <taxon>Bacillati</taxon>
        <taxon>Bacillota</taxon>
        <taxon>Bacilli</taxon>
        <taxon>Bacillales</taxon>
        <taxon>Paenibacillaceae</taxon>
        <taxon>Paenibacillus</taxon>
    </lineage>
</organism>
<sequence>MNICGYYPESINEGEGLRAVLFFSGCRHRCPGCFNPKTWNFNYGEVFTPERRQEIIAEIADNPLLDGLTLAGGDPFFSAEEAADFIHELRAELPGFPVWIYTGYTYEELTASPGSPEWNLLALCQVVIDGRFVEELKDTTLPYRGSSNQRIIDIPASLTGDKIVLWEPALSFQRV</sequence>
<dbReference type="EC" id="1.97.1.-" evidence="12"/>
<dbReference type="SFLD" id="SFLDG01063">
    <property type="entry name" value="activating_enzymes__group_1"/>
    <property type="match status" value="1"/>
</dbReference>
<dbReference type="GO" id="GO:0046872">
    <property type="term" value="F:metal ion binding"/>
    <property type="evidence" value="ECO:0007669"/>
    <property type="project" value="UniProtKB-KW"/>
</dbReference>
<evidence type="ECO:0000256" key="11">
    <source>
        <dbReference type="ARBA" id="ARBA00047365"/>
    </source>
</evidence>
<keyword evidence="6" id="KW-0949">S-adenosyl-L-methionine</keyword>
<dbReference type="PANTHER" id="PTHR30352:SF2">
    <property type="entry name" value="ANAEROBIC RIBONUCLEOSIDE-TRIPHOSPHATE REDUCTASE-ACTIVATING PROTEIN"/>
    <property type="match status" value="1"/>
</dbReference>
<dbReference type="InterPro" id="IPR001989">
    <property type="entry name" value="Radical_activat_CS"/>
</dbReference>
<dbReference type="CDD" id="cd01335">
    <property type="entry name" value="Radical_SAM"/>
    <property type="match status" value="1"/>
</dbReference>
<dbReference type="SUPFAM" id="SSF102114">
    <property type="entry name" value="Radical SAM enzymes"/>
    <property type="match status" value="1"/>
</dbReference>
<dbReference type="PROSITE" id="PS01087">
    <property type="entry name" value="RADICAL_ACTIVATING"/>
    <property type="match status" value="1"/>
</dbReference>
<dbReference type="Proteomes" id="UP000029518">
    <property type="component" value="Chromosome"/>
</dbReference>
<evidence type="ECO:0000313" key="13">
    <source>
        <dbReference type="EMBL" id="AIQ55955.1"/>
    </source>
</evidence>
<proteinExistence type="inferred from homology"/>
<dbReference type="EMBL" id="CP009285">
    <property type="protein sequence ID" value="AIQ55955.1"/>
    <property type="molecule type" value="Genomic_DNA"/>
</dbReference>
<dbReference type="Gene3D" id="3.20.20.70">
    <property type="entry name" value="Aldolase class I"/>
    <property type="match status" value="1"/>
</dbReference>
<comment type="catalytic activity">
    <reaction evidence="11">
        <text>glycyl-[protein] + reduced [flavodoxin] + S-adenosyl-L-methionine = glycin-2-yl radical-[protein] + semiquinone [flavodoxin] + 5'-deoxyadenosine + L-methionine + H(+)</text>
        <dbReference type="Rhea" id="RHEA:61976"/>
        <dbReference type="Rhea" id="RHEA-COMP:10622"/>
        <dbReference type="Rhea" id="RHEA-COMP:14480"/>
        <dbReference type="Rhea" id="RHEA-COMP:15993"/>
        <dbReference type="Rhea" id="RHEA-COMP:15994"/>
        <dbReference type="ChEBI" id="CHEBI:15378"/>
        <dbReference type="ChEBI" id="CHEBI:17319"/>
        <dbReference type="ChEBI" id="CHEBI:29947"/>
        <dbReference type="ChEBI" id="CHEBI:32722"/>
        <dbReference type="ChEBI" id="CHEBI:57618"/>
        <dbReference type="ChEBI" id="CHEBI:57844"/>
        <dbReference type="ChEBI" id="CHEBI:59789"/>
        <dbReference type="ChEBI" id="CHEBI:140311"/>
    </reaction>
</comment>
<evidence type="ECO:0000256" key="10">
    <source>
        <dbReference type="ARBA" id="ARBA00023014"/>
    </source>
</evidence>
<dbReference type="SFLD" id="SFLDG01066">
    <property type="entry name" value="organic_radical-activating_enz"/>
    <property type="match status" value="1"/>
</dbReference>
<keyword evidence="14" id="KW-1185">Reference proteome</keyword>
<dbReference type="AlphaFoldDB" id="A0A089L7C6"/>
<comment type="function">
    <text evidence="2 12">Activation of anaerobic ribonucleoside-triphosphate reductase under anaerobic conditions by generation of an organic free radical, using S-adenosylmethionine and reduced flavodoxin as cosubstrates to produce 5'-deoxy-adenosine.</text>
</comment>
<evidence type="ECO:0000256" key="2">
    <source>
        <dbReference type="ARBA" id="ARBA00003852"/>
    </source>
</evidence>
<keyword evidence="7" id="KW-0479">Metal-binding</keyword>
<dbReference type="GO" id="GO:0004748">
    <property type="term" value="F:ribonucleoside-diphosphate reductase activity, thioredoxin disulfide as acceptor"/>
    <property type="evidence" value="ECO:0007669"/>
    <property type="project" value="TreeGrafter"/>
</dbReference>
<dbReference type="KEGG" id="pbd:PBOR_02455"/>
<comment type="cofactor">
    <cofactor evidence="1">
        <name>[4Fe-4S] cluster</name>
        <dbReference type="ChEBI" id="CHEBI:49883"/>
    </cofactor>
</comment>
<dbReference type="HOGENOM" id="CLU_089926_2_1_9"/>
<evidence type="ECO:0000256" key="7">
    <source>
        <dbReference type="ARBA" id="ARBA00022723"/>
    </source>
</evidence>
<reference evidence="13" key="1">
    <citation type="submission" date="2014-08" db="EMBL/GenBank/DDBJ databases">
        <title>Comparative genomics of the Paenibacillus odorifer group.</title>
        <authorList>
            <person name="den Bakker H.C."/>
            <person name="Tsai Y.-C.Y.-C."/>
            <person name="Martin N."/>
            <person name="Korlach J."/>
            <person name="Wiedmann M."/>
        </authorList>
    </citation>
    <scope>NUCLEOTIDE SEQUENCE [LARGE SCALE GENOMIC DNA]</scope>
    <source>
        <strain evidence="13">DSM 13188</strain>
    </source>
</reference>
<dbReference type="InterPro" id="IPR034457">
    <property type="entry name" value="Organic_radical-activating"/>
</dbReference>
<dbReference type="PIRSF" id="PIRSF000368">
    <property type="entry name" value="NrdG"/>
    <property type="match status" value="1"/>
</dbReference>
<dbReference type="InterPro" id="IPR013785">
    <property type="entry name" value="Aldolase_TIM"/>
</dbReference>
<keyword evidence="8 12" id="KW-0560">Oxidoreductase</keyword>
<evidence type="ECO:0000313" key="14">
    <source>
        <dbReference type="Proteomes" id="UP000029518"/>
    </source>
</evidence>
<accession>A0A089L7C6</accession>
<gene>
    <name evidence="13" type="ORF">PBOR_02455</name>
</gene>
<dbReference type="GO" id="GO:0051539">
    <property type="term" value="F:4 iron, 4 sulfur cluster binding"/>
    <property type="evidence" value="ECO:0007669"/>
    <property type="project" value="UniProtKB-KW"/>
</dbReference>
<evidence type="ECO:0000256" key="6">
    <source>
        <dbReference type="ARBA" id="ARBA00022691"/>
    </source>
</evidence>
<evidence type="ECO:0000256" key="5">
    <source>
        <dbReference type="ARBA" id="ARBA00022485"/>
    </source>
</evidence>
<evidence type="ECO:0000256" key="3">
    <source>
        <dbReference type="ARBA" id="ARBA00009777"/>
    </source>
</evidence>
<dbReference type="InterPro" id="IPR058240">
    <property type="entry name" value="rSAM_sf"/>
</dbReference>
<evidence type="ECO:0000256" key="4">
    <source>
        <dbReference type="ARBA" id="ARBA00014281"/>
    </source>
</evidence>
<dbReference type="RefSeq" id="WP_042210264.1">
    <property type="nucleotide sequence ID" value="NZ_CP009285.1"/>
</dbReference>
<evidence type="ECO:0000256" key="12">
    <source>
        <dbReference type="PIRNR" id="PIRNR000368"/>
    </source>
</evidence>
<dbReference type="InterPro" id="IPR007197">
    <property type="entry name" value="rSAM"/>
</dbReference>
<keyword evidence="5" id="KW-0004">4Fe-4S</keyword>
<evidence type="ECO:0000256" key="1">
    <source>
        <dbReference type="ARBA" id="ARBA00001966"/>
    </source>
</evidence>
<comment type="similarity">
    <text evidence="3 12">Belongs to the organic radical-activating enzymes family.</text>
</comment>
<protein>
    <recommendedName>
        <fullName evidence="4 12">Anaerobic ribonucleoside-triphosphate reductase-activating protein</fullName>
        <ecNumber evidence="12">1.97.1.-</ecNumber>
    </recommendedName>
</protein>
<dbReference type="InterPro" id="IPR012837">
    <property type="entry name" value="NrdG"/>
</dbReference>
<dbReference type="NCBIfam" id="TIGR02491">
    <property type="entry name" value="NrdG"/>
    <property type="match status" value="1"/>
</dbReference>
<dbReference type="GO" id="GO:0043365">
    <property type="term" value="F:[formate-C-acetyltransferase]-activating enzyme activity"/>
    <property type="evidence" value="ECO:0007669"/>
    <property type="project" value="InterPro"/>
</dbReference>
<dbReference type="SFLD" id="SFLDF00299">
    <property type="entry name" value="anaerobic_ribonucleoside-triph"/>
    <property type="match status" value="1"/>
</dbReference>
<evidence type="ECO:0000256" key="9">
    <source>
        <dbReference type="ARBA" id="ARBA00023004"/>
    </source>
</evidence>
<dbReference type="SFLD" id="SFLDS00029">
    <property type="entry name" value="Radical_SAM"/>
    <property type="match status" value="1"/>
</dbReference>